<dbReference type="Proteomes" id="UP000618382">
    <property type="component" value="Unassembled WGS sequence"/>
</dbReference>
<comment type="caution">
    <text evidence="2">The sequence shown here is derived from an EMBL/GenBank/DDBJ whole genome shotgun (WGS) entry which is preliminary data.</text>
</comment>
<accession>A0ABQ4DD27</accession>
<dbReference type="EMBL" id="BONN01000008">
    <property type="protein sequence ID" value="GIG33628.1"/>
    <property type="molecule type" value="Genomic_DNA"/>
</dbReference>
<evidence type="ECO:0000256" key="1">
    <source>
        <dbReference type="SAM" id="MobiDB-lite"/>
    </source>
</evidence>
<organism evidence="2 3">
    <name type="scientific">Cellulomonas oligotrophica</name>
    <dbReference type="NCBI Taxonomy" id="931536"/>
    <lineage>
        <taxon>Bacteria</taxon>
        <taxon>Bacillati</taxon>
        <taxon>Actinomycetota</taxon>
        <taxon>Actinomycetes</taxon>
        <taxon>Micrococcales</taxon>
        <taxon>Cellulomonadaceae</taxon>
        <taxon>Cellulomonas</taxon>
    </lineage>
</organism>
<proteinExistence type="predicted"/>
<evidence type="ECO:0008006" key="4">
    <source>
        <dbReference type="Google" id="ProtNLM"/>
    </source>
</evidence>
<evidence type="ECO:0000313" key="2">
    <source>
        <dbReference type="EMBL" id="GIG33628.1"/>
    </source>
</evidence>
<feature type="compositionally biased region" description="Basic and acidic residues" evidence="1">
    <location>
        <begin position="8"/>
        <end position="20"/>
    </location>
</feature>
<name>A0ABQ4DD27_9CELL</name>
<feature type="compositionally biased region" description="Low complexity" evidence="1">
    <location>
        <begin position="29"/>
        <end position="42"/>
    </location>
</feature>
<reference evidence="2 3" key="1">
    <citation type="submission" date="2021-01" db="EMBL/GenBank/DDBJ databases">
        <title>Whole genome shotgun sequence of Cellulomonas oligotrophica NBRC 109435.</title>
        <authorList>
            <person name="Komaki H."/>
            <person name="Tamura T."/>
        </authorList>
    </citation>
    <scope>NUCLEOTIDE SEQUENCE [LARGE SCALE GENOMIC DNA]</scope>
    <source>
        <strain evidence="2 3">NBRC 109435</strain>
    </source>
</reference>
<gene>
    <name evidence="2" type="ORF">Col01nite_27870</name>
</gene>
<protein>
    <recommendedName>
        <fullName evidence="4">GCM domain-containing protein</fullName>
    </recommendedName>
</protein>
<sequence length="84" mass="8679">MAVSRTQLHADQRRRCTEARSRRRGTCGTGTRRAPAGASGPGVDAVAPNRGSCALVGCQGVARVSCCHAAGVVLRSSGRRSLTD</sequence>
<feature type="region of interest" description="Disordered" evidence="1">
    <location>
        <begin position="1"/>
        <end position="43"/>
    </location>
</feature>
<keyword evidence="3" id="KW-1185">Reference proteome</keyword>
<evidence type="ECO:0000313" key="3">
    <source>
        <dbReference type="Proteomes" id="UP000618382"/>
    </source>
</evidence>